<dbReference type="SUPFAM" id="SSF51658">
    <property type="entry name" value="Xylose isomerase-like"/>
    <property type="match status" value="1"/>
</dbReference>
<evidence type="ECO:0000256" key="1">
    <source>
        <dbReference type="SAM" id="MobiDB-lite"/>
    </source>
</evidence>
<keyword evidence="3" id="KW-0413">Isomerase</keyword>
<dbReference type="InterPro" id="IPR013022">
    <property type="entry name" value="Xyl_isomerase-like_TIM-brl"/>
</dbReference>
<feature type="compositionally biased region" description="Low complexity" evidence="1">
    <location>
        <begin position="447"/>
        <end position="461"/>
    </location>
</feature>
<dbReference type="AlphaFoldDB" id="A0AAD7BR76"/>
<name>A0AAD7BR76_9AGAR</name>
<dbReference type="Proteomes" id="UP001221142">
    <property type="component" value="Unassembled WGS sequence"/>
</dbReference>
<sequence length="487" mass="53444">MAPKFAIASLSLGNCAHHQLPTKIRTASSLGYDGIEIFIPDFEAFVDEVRNKGLHQDLLPQPPSDDDELEVACAKAIASLCASLNLEIPVLQPLRAFENFASPNSLGGGAGLPSALKEAERWLRLMPHLNTRLLLVCSNYIEPEDHPFAPFDPKCKPVSSLTDNDGKARTTPPGPAPSAYYPAPTQEQLSSYLDAQVEAFRELGKVAAHYHVRIGYEPLAWGTMVDNWEQVWDVVRRVHLENVGVILDSFNCLANQYADPTVSPTFLRNPDSCSQTPIPEEIPISPSLTAHIQPQNPTHAALLQNLSLLGQTIPAHKIFLYQVADAALPCPPPGTITTTPRAPARMTWSRASRLFPFEETRGAWLPVTDFSLAVVEAGYPAAPEDYGCSDQGDAWWSLEVFNKTLMDERPECVEEHGLRGIQSLRTLWESVTAEIKGSQLARSPTPSQSSSEEIGTSDSSEGIQTPPLEHVELSKGNRKWLDGYIVE</sequence>
<proteinExistence type="predicted"/>
<gene>
    <name evidence="3" type="ORF">FB45DRAFT_867604</name>
</gene>
<feature type="region of interest" description="Disordered" evidence="1">
    <location>
        <begin position="436"/>
        <end position="474"/>
    </location>
</feature>
<dbReference type="GO" id="GO:0016853">
    <property type="term" value="F:isomerase activity"/>
    <property type="evidence" value="ECO:0007669"/>
    <property type="project" value="UniProtKB-KW"/>
</dbReference>
<dbReference type="InterPro" id="IPR036237">
    <property type="entry name" value="Xyl_isomerase-like_sf"/>
</dbReference>
<feature type="domain" description="Xylose isomerase-like TIM barrel" evidence="2">
    <location>
        <begin position="25"/>
        <end position="260"/>
    </location>
</feature>
<dbReference type="InterPro" id="IPR050312">
    <property type="entry name" value="IolE/XylAMocC-like"/>
</dbReference>
<reference evidence="3" key="1">
    <citation type="submission" date="2023-03" db="EMBL/GenBank/DDBJ databases">
        <title>Massive genome expansion in bonnet fungi (Mycena s.s.) driven by repeated elements and novel gene families across ecological guilds.</title>
        <authorList>
            <consortium name="Lawrence Berkeley National Laboratory"/>
            <person name="Harder C.B."/>
            <person name="Miyauchi S."/>
            <person name="Viragh M."/>
            <person name="Kuo A."/>
            <person name="Thoen E."/>
            <person name="Andreopoulos B."/>
            <person name="Lu D."/>
            <person name="Skrede I."/>
            <person name="Drula E."/>
            <person name="Henrissat B."/>
            <person name="Morin E."/>
            <person name="Kohler A."/>
            <person name="Barry K."/>
            <person name="LaButti K."/>
            <person name="Morin E."/>
            <person name="Salamov A."/>
            <person name="Lipzen A."/>
            <person name="Mereny Z."/>
            <person name="Hegedus B."/>
            <person name="Baldrian P."/>
            <person name="Stursova M."/>
            <person name="Weitz H."/>
            <person name="Taylor A."/>
            <person name="Grigoriev I.V."/>
            <person name="Nagy L.G."/>
            <person name="Martin F."/>
            <person name="Kauserud H."/>
        </authorList>
    </citation>
    <scope>NUCLEOTIDE SEQUENCE</scope>
    <source>
        <strain evidence="3">9284</strain>
    </source>
</reference>
<dbReference type="Pfam" id="PF01261">
    <property type="entry name" value="AP_endonuc_2"/>
    <property type="match status" value="1"/>
</dbReference>
<comment type="caution">
    <text evidence="3">The sequence shown here is derived from an EMBL/GenBank/DDBJ whole genome shotgun (WGS) entry which is preliminary data.</text>
</comment>
<protein>
    <submittedName>
        <fullName evidence="3">Xylose isomerase-like protein</fullName>
    </submittedName>
</protein>
<dbReference type="PANTHER" id="PTHR12110:SF21">
    <property type="entry name" value="XYLOSE ISOMERASE-LIKE TIM BARREL DOMAIN-CONTAINING PROTEIN"/>
    <property type="match status" value="1"/>
</dbReference>
<keyword evidence="4" id="KW-1185">Reference proteome</keyword>
<dbReference type="PANTHER" id="PTHR12110">
    <property type="entry name" value="HYDROXYPYRUVATE ISOMERASE"/>
    <property type="match status" value="1"/>
</dbReference>
<evidence type="ECO:0000313" key="4">
    <source>
        <dbReference type="Proteomes" id="UP001221142"/>
    </source>
</evidence>
<accession>A0AAD7BR76</accession>
<organism evidence="3 4">
    <name type="scientific">Roridomyces roridus</name>
    <dbReference type="NCBI Taxonomy" id="1738132"/>
    <lineage>
        <taxon>Eukaryota</taxon>
        <taxon>Fungi</taxon>
        <taxon>Dikarya</taxon>
        <taxon>Basidiomycota</taxon>
        <taxon>Agaricomycotina</taxon>
        <taxon>Agaricomycetes</taxon>
        <taxon>Agaricomycetidae</taxon>
        <taxon>Agaricales</taxon>
        <taxon>Marasmiineae</taxon>
        <taxon>Mycenaceae</taxon>
        <taxon>Roridomyces</taxon>
    </lineage>
</organism>
<feature type="region of interest" description="Disordered" evidence="1">
    <location>
        <begin position="159"/>
        <end position="178"/>
    </location>
</feature>
<dbReference type="EMBL" id="JARKIF010000010">
    <property type="protein sequence ID" value="KAJ7628564.1"/>
    <property type="molecule type" value="Genomic_DNA"/>
</dbReference>
<evidence type="ECO:0000259" key="2">
    <source>
        <dbReference type="Pfam" id="PF01261"/>
    </source>
</evidence>
<evidence type="ECO:0000313" key="3">
    <source>
        <dbReference type="EMBL" id="KAJ7628564.1"/>
    </source>
</evidence>
<dbReference type="Gene3D" id="3.20.20.150">
    <property type="entry name" value="Divalent-metal-dependent TIM barrel enzymes"/>
    <property type="match status" value="1"/>
</dbReference>